<keyword evidence="3" id="KW-1185">Reference proteome</keyword>
<accession>A0A0A8XBU1</accession>
<dbReference type="InterPro" id="IPR036873">
    <property type="entry name" value="Rhodanese-like_dom_sf"/>
</dbReference>
<dbReference type="InterPro" id="IPR001763">
    <property type="entry name" value="Rhodanese-like_dom"/>
</dbReference>
<evidence type="ECO:0000313" key="3">
    <source>
        <dbReference type="Proteomes" id="UP000031014"/>
    </source>
</evidence>
<dbReference type="InterPro" id="IPR050229">
    <property type="entry name" value="GlpE_sulfurtransferase"/>
</dbReference>
<proteinExistence type="predicted"/>
<reference evidence="2 3" key="1">
    <citation type="submission" date="2013-06" db="EMBL/GenBank/DDBJ databases">
        <title>Whole genome shotgun sequence of Bacillus selenatarsenatis SF-1.</title>
        <authorList>
            <person name="Kuroda M."/>
            <person name="Sei K."/>
            <person name="Yamashita M."/>
            <person name="Ike M."/>
        </authorList>
    </citation>
    <scope>NUCLEOTIDE SEQUENCE [LARGE SCALE GENOMIC DNA]</scope>
    <source>
        <strain evidence="2 3">SF-1</strain>
    </source>
</reference>
<sequence>MDVVINVLIVVLAVAFLWSRFAPTKGVNQITTAQLGELMKTKKAGVQYVDVRTPGEYKGNHIKGFKNIPLQQLANRTGELSQDKDVVVICQSGMRSSQASKLLKKAGFNNVTNVKGGMSAW</sequence>
<dbReference type="OrthoDB" id="9800872at2"/>
<dbReference type="Pfam" id="PF00581">
    <property type="entry name" value="Rhodanese"/>
    <property type="match status" value="1"/>
</dbReference>
<dbReference type="Gene3D" id="3.40.250.10">
    <property type="entry name" value="Rhodanese-like domain"/>
    <property type="match status" value="1"/>
</dbReference>
<dbReference type="SUPFAM" id="SSF52821">
    <property type="entry name" value="Rhodanese/Cell cycle control phosphatase"/>
    <property type="match status" value="1"/>
</dbReference>
<dbReference type="EMBL" id="BASE01000138">
    <property type="protein sequence ID" value="GAM16749.1"/>
    <property type="molecule type" value="Genomic_DNA"/>
</dbReference>
<dbReference type="PANTHER" id="PTHR43031:SF17">
    <property type="entry name" value="SULFURTRANSFERASE YTWF-RELATED"/>
    <property type="match status" value="1"/>
</dbReference>
<dbReference type="Proteomes" id="UP000031014">
    <property type="component" value="Unassembled WGS sequence"/>
</dbReference>
<dbReference type="PANTHER" id="PTHR43031">
    <property type="entry name" value="FAD-DEPENDENT OXIDOREDUCTASE"/>
    <property type="match status" value="1"/>
</dbReference>
<evidence type="ECO:0000259" key="1">
    <source>
        <dbReference type="PROSITE" id="PS50206"/>
    </source>
</evidence>
<feature type="domain" description="Rhodanese" evidence="1">
    <location>
        <begin position="42"/>
        <end position="121"/>
    </location>
</feature>
<dbReference type="AlphaFoldDB" id="A0A0A8XBU1"/>
<protein>
    <submittedName>
        <fullName evidence="2">Rhodanese-like domain protein</fullName>
    </submittedName>
</protein>
<dbReference type="STRING" id="1321606.SAMD00020551_4979"/>
<organism evidence="2 3">
    <name type="scientific">Mesobacillus selenatarsenatis (strain DSM 18680 / JCM 14380 / FERM P-15431 / SF-1)</name>
    <dbReference type="NCBI Taxonomy" id="1321606"/>
    <lineage>
        <taxon>Bacteria</taxon>
        <taxon>Bacillati</taxon>
        <taxon>Bacillota</taxon>
        <taxon>Bacilli</taxon>
        <taxon>Bacillales</taxon>
        <taxon>Bacillaceae</taxon>
        <taxon>Mesobacillus</taxon>
    </lineage>
</organism>
<dbReference type="SMART" id="SM00450">
    <property type="entry name" value="RHOD"/>
    <property type="match status" value="1"/>
</dbReference>
<name>A0A0A8XBU1_MESS1</name>
<comment type="caution">
    <text evidence="2">The sequence shown here is derived from an EMBL/GenBank/DDBJ whole genome shotgun (WGS) entry which is preliminary data.</text>
</comment>
<dbReference type="PROSITE" id="PS50206">
    <property type="entry name" value="RHODANESE_3"/>
    <property type="match status" value="1"/>
</dbReference>
<dbReference type="CDD" id="cd00158">
    <property type="entry name" value="RHOD"/>
    <property type="match status" value="1"/>
</dbReference>
<gene>
    <name evidence="2" type="ORF">SAMD00020551_4979</name>
</gene>
<dbReference type="RefSeq" id="WP_041968318.1">
    <property type="nucleotide sequence ID" value="NZ_BASE01000138.1"/>
</dbReference>
<evidence type="ECO:0000313" key="2">
    <source>
        <dbReference type="EMBL" id="GAM16749.1"/>
    </source>
</evidence>